<comment type="similarity">
    <text evidence="1">Belongs to the UPF0177 family.</text>
</comment>
<keyword evidence="5" id="KW-1185">Reference proteome</keyword>
<feature type="transmembrane region" description="Helical" evidence="2">
    <location>
        <begin position="129"/>
        <end position="149"/>
    </location>
</feature>
<feature type="transmembrane region" description="Helical" evidence="2">
    <location>
        <begin position="219"/>
        <end position="238"/>
    </location>
</feature>
<feature type="transmembrane region" description="Helical" evidence="2">
    <location>
        <begin position="21"/>
        <end position="43"/>
    </location>
</feature>
<dbReference type="Pfam" id="PF02517">
    <property type="entry name" value="Rce1-like"/>
    <property type="match status" value="1"/>
</dbReference>
<keyword evidence="2" id="KW-0812">Transmembrane</keyword>
<evidence type="ECO:0000313" key="5">
    <source>
        <dbReference type="Proteomes" id="UP001252875"/>
    </source>
</evidence>
<feature type="transmembrane region" description="Helical" evidence="2">
    <location>
        <begin position="169"/>
        <end position="185"/>
    </location>
</feature>
<keyword evidence="2" id="KW-1133">Transmembrane helix</keyword>
<gene>
    <name evidence="4" type="ORF">P7D85_02670</name>
</gene>
<reference evidence="4 5" key="1">
    <citation type="submission" date="2023-03" db="EMBL/GenBank/DDBJ databases">
        <authorList>
            <person name="Shen W."/>
            <person name="Cai J."/>
        </authorList>
    </citation>
    <scope>NUCLEOTIDE SEQUENCE [LARGE SCALE GENOMIC DNA]</scope>
    <source>
        <strain evidence="4 5">D6-4</strain>
    </source>
</reference>
<dbReference type="RefSeq" id="WP_311821085.1">
    <property type="nucleotide sequence ID" value="NZ_JARPYF010000001.1"/>
</dbReference>
<feature type="transmembrane region" description="Helical" evidence="2">
    <location>
        <begin position="88"/>
        <end position="109"/>
    </location>
</feature>
<dbReference type="EMBL" id="JARPYI010000001">
    <property type="protein sequence ID" value="MDT2598659.1"/>
    <property type="molecule type" value="Genomic_DNA"/>
</dbReference>
<sequence>MDKTEKRSFRQIAVNTLKTIGLLYWATRPIVGSMNLIGLQFLMSYDEKMLASLAFIAFIIFSISWIWNYYKKHTNHVSQKIGIKDFGIAFGLFILMRIIAVAGTLLNALVTGNAMTSNDAALQSSNPLAIFPLFLILFNLTMGIFTPILEELTFRGIFIEMWFKPERKWLPAFITSAIFSLAHGFDNVITFSMYFAMGLTLYFAYDRRKNIKDSILVHVLNNGFIMMISFISYLILYFS</sequence>
<dbReference type="InterPro" id="IPR003675">
    <property type="entry name" value="Rce1/LyrA-like_dom"/>
</dbReference>
<accession>A0ABU3EUW4</accession>
<keyword evidence="2" id="KW-0472">Membrane</keyword>
<dbReference type="Proteomes" id="UP001252875">
    <property type="component" value="Unassembled WGS sequence"/>
</dbReference>
<comment type="caution">
    <text evidence="4">The sequence shown here is derived from an EMBL/GenBank/DDBJ whole genome shotgun (WGS) entry which is preliminary data.</text>
</comment>
<feature type="domain" description="CAAX prenyl protease 2/Lysostaphin resistance protein A-like" evidence="3">
    <location>
        <begin position="134"/>
        <end position="223"/>
    </location>
</feature>
<evidence type="ECO:0000259" key="3">
    <source>
        <dbReference type="Pfam" id="PF02517"/>
    </source>
</evidence>
<dbReference type="PANTHER" id="PTHR36435">
    <property type="entry name" value="SLR1288 PROTEIN"/>
    <property type="match status" value="1"/>
</dbReference>
<name>A0ABU3EUW4_9ENTE</name>
<dbReference type="PANTHER" id="PTHR36435:SF1">
    <property type="entry name" value="CAAX AMINO TERMINAL PROTEASE FAMILY PROTEIN"/>
    <property type="match status" value="1"/>
</dbReference>
<protein>
    <submittedName>
        <fullName evidence="4">Type II CAAX endopeptidase family protein</fullName>
    </submittedName>
</protein>
<dbReference type="InterPro" id="IPR052710">
    <property type="entry name" value="CAAX_protease"/>
</dbReference>
<evidence type="ECO:0000256" key="2">
    <source>
        <dbReference type="SAM" id="Phobius"/>
    </source>
</evidence>
<organism evidence="4 5">
    <name type="scientific">Enterococcus hulanensis</name>
    <dbReference type="NCBI Taxonomy" id="2559929"/>
    <lineage>
        <taxon>Bacteria</taxon>
        <taxon>Bacillati</taxon>
        <taxon>Bacillota</taxon>
        <taxon>Bacilli</taxon>
        <taxon>Lactobacillales</taxon>
        <taxon>Enterococcaceae</taxon>
        <taxon>Enterococcus</taxon>
    </lineage>
</organism>
<evidence type="ECO:0000256" key="1">
    <source>
        <dbReference type="ARBA" id="ARBA00009067"/>
    </source>
</evidence>
<feature type="transmembrane region" description="Helical" evidence="2">
    <location>
        <begin position="49"/>
        <end position="67"/>
    </location>
</feature>
<evidence type="ECO:0000313" key="4">
    <source>
        <dbReference type="EMBL" id="MDT2598659.1"/>
    </source>
</evidence>
<proteinExistence type="inferred from homology"/>